<dbReference type="SUPFAM" id="SSF116726">
    <property type="entry name" value="TrkA C-terminal domain-like"/>
    <property type="match status" value="1"/>
</dbReference>
<dbReference type="GO" id="GO:0006813">
    <property type="term" value="P:potassium ion transport"/>
    <property type="evidence" value="ECO:0007669"/>
    <property type="project" value="InterPro"/>
</dbReference>
<dbReference type="PANTHER" id="PTHR30445">
    <property type="entry name" value="K(+)_H(+) ANTIPORTER SUBUNIT KHTT"/>
    <property type="match status" value="1"/>
</dbReference>
<feature type="transmembrane region" description="Helical" evidence="8">
    <location>
        <begin position="65"/>
        <end position="83"/>
    </location>
</feature>
<organism evidence="10 11">
    <name type="scientific">Duncaniella freteri</name>
    <dbReference type="NCBI Taxonomy" id="2530391"/>
    <lineage>
        <taxon>Bacteria</taxon>
        <taxon>Pseudomonadati</taxon>
        <taxon>Bacteroidota</taxon>
        <taxon>Bacteroidia</taxon>
        <taxon>Bacteroidales</taxon>
        <taxon>Muribaculaceae</taxon>
        <taxon>Duncaniella</taxon>
    </lineage>
</organism>
<evidence type="ECO:0000256" key="5">
    <source>
        <dbReference type="ARBA" id="ARBA00022692"/>
    </source>
</evidence>
<feature type="domain" description="RCK C-terminal" evidence="9">
    <location>
        <begin position="213"/>
        <end position="300"/>
    </location>
</feature>
<feature type="transmembrane region" description="Helical" evidence="8">
    <location>
        <begin position="419"/>
        <end position="437"/>
    </location>
</feature>
<dbReference type="InterPro" id="IPR022457">
    <property type="entry name" value="Asp_Ala_antiprt"/>
</dbReference>
<comment type="similarity">
    <text evidence="2">Belongs to the AAE transporter (TC 2.A.81) family.</text>
</comment>
<dbReference type="Pfam" id="PF02080">
    <property type="entry name" value="TrkA_C"/>
    <property type="match status" value="1"/>
</dbReference>
<dbReference type="InterPro" id="IPR036721">
    <property type="entry name" value="RCK_C_sf"/>
</dbReference>
<keyword evidence="7 8" id="KW-0472">Membrane</keyword>
<evidence type="ECO:0000256" key="8">
    <source>
        <dbReference type="SAM" id="Phobius"/>
    </source>
</evidence>
<comment type="subcellular location">
    <subcellularLocation>
        <location evidence="1">Cell membrane</location>
        <topology evidence="1">Multi-pass membrane protein</topology>
    </subcellularLocation>
</comment>
<dbReference type="RefSeq" id="WP_135472729.1">
    <property type="nucleotide sequence ID" value="NZ_CASJDB010000050.1"/>
</dbReference>
<dbReference type="GO" id="GO:0008324">
    <property type="term" value="F:monoatomic cation transmembrane transporter activity"/>
    <property type="evidence" value="ECO:0007669"/>
    <property type="project" value="InterPro"/>
</dbReference>
<feature type="transmembrane region" description="Helical" evidence="8">
    <location>
        <begin position="548"/>
        <end position="567"/>
    </location>
</feature>
<dbReference type="EMBL" id="SJSA01000002">
    <property type="protein sequence ID" value="TGG37038.1"/>
    <property type="molecule type" value="Genomic_DNA"/>
</dbReference>
<evidence type="ECO:0000259" key="9">
    <source>
        <dbReference type="PROSITE" id="PS51202"/>
    </source>
</evidence>
<feature type="transmembrane region" description="Helical" evidence="8">
    <location>
        <begin position="39"/>
        <end position="59"/>
    </location>
</feature>
<gene>
    <name evidence="10" type="primary">aspT</name>
    <name evidence="10" type="ORF">EZ315_14595</name>
</gene>
<reference evidence="10 11" key="1">
    <citation type="submission" date="2019-02" db="EMBL/GenBank/DDBJ databases">
        <title>Isolation and identification of novel species under the genus Muribaculum.</title>
        <authorList>
            <person name="Miyake S."/>
            <person name="Ding Y."/>
            <person name="Low A."/>
            <person name="Soh M."/>
            <person name="Seedorf H."/>
        </authorList>
    </citation>
    <scope>NUCLEOTIDE SEQUENCE [LARGE SCALE GENOMIC DNA]</scope>
    <source>
        <strain evidence="10 11">TLL-A3</strain>
    </source>
</reference>
<dbReference type="GeneID" id="82151017"/>
<dbReference type="InterPro" id="IPR006512">
    <property type="entry name" value="YidE_YbjL"/>
</dbReference>
<keyword evidence="5 8" id="KW-0812">Transmembrane</keyword>
<comment type="caution">
    <text evidence="10">The sequence shown here is derived from an EMBL/GenBank/DDBJ whole genome shotgun (WGS) entry which is preliminary data.</text>
</comment>
<dbReference type="PROSITE" id="PS51202">
    <property type="entry name" value="RCK_C"/>
    <property type="match status" value="1"/>
</dbReference>
<dbReference type="Proteomes" id="UP000297635">
    <property type="component" value="Unassembled WGS sequence"/>
</dbReference>
<evidence type="ECO:0000256" key="3">
    <source>
        <dbReference type="ARBA" id="ARBA00022448"/>
    </source>
</evidence>
<keyword evidence="6 8" id="KW-1133">Transmembrane helix</keyword>
<keyword evidence="11" id="KW-1185">Reference proteome</keyword>
<dbReference type="GO" id="GO:0005886">
    <property type="term" value="C:plasma membrane"/>
    <property type="evidence" value="ECO:0007669"/>
    <property type="project" value="UniProtKB-SubCell"/>
</dbReference>
<protein>
    <submittedName>
        <fullName evidence="10">Aspartate-alanine antiporter</fullName>
    </submittedName>
</protein>
<dbReference type="Pfam" id="PF06826">
    <property type="entry name" value="Asp-Al_Ex"/>
    <property type="match status" value="2"/>
</dbReference>
<dbReference type="InterPro" id="IPR006037">
    <property type="entry name" value="RCK_C"/>
</dbReference>
<feature type="transmembrane region" description="Helical" evidence="8">
    <location>
        <begin position="394"/>
        <end position="413"/>
    </location>
</feature>
<proteinExistence type="inferred from homology"/>
<feature type="transmembrane region" description="Helical" evidence="8">
    <location>
        <begin position="458"/>
        <end position="476"/>
    </location>
</feature>
<keyword evidence="3" id="KW-0813">Transport</keyword>
<evidence type="ECO:0000256" key="4">
    <source>
        <dbReference type="ARBA" id="ARBA00022475"/>
    </source>
</evidence>
<feature type="transmembrane region" description="Helical" evidence="8">
    <location>
        <begin position="95"/>
        <end position="113"/>
    </location>
</feature>
<dbReference type="InterPro" id="IPR050144">
    <property type="entry name" value="AAE_transporter"/>
</dbReference>
<keyword evidence="4" id="KW-1003">Cell membrane</keyword>
<dbReference type="NCBIfam" id="TIGR01625">
    <property type="entry name" value="YidE_YbjL_dupl"/>
    <property type="match status" value="1"/>
</dbReference>
<evidence type="ECO:0000256" key="1">
    <source>
        <dbReference type="ARBA" id="ARBA00004651"/>
    </source>
</evidence>
<feature type="transmembrane region" description="Helical" evidence="8">
    <location>
        <begin position="163"/>
        <end position="183"/>
    </location>
</feature>
<evidence type="ECO:0000313" key="10">
    <source>
        <dbReference type="EMBL" id="TGG37038.1"/>
    </source>
</evidence>
<evidence type="ECO:0000256" key="7">
    <source>
        <dbReference type="ARBA" id="ARBA00023136"/>
    </source>
</evidence>
<evidence type="ECO:0000256" key="2">
    <source>
        <dbReference type="ARBA" id="ARBA00009854"/>
    </source>
</evidence>
<name>A0A4Z0V5A2_9BACT</name>
<dbReference type="AlphaFoldDB" id="A0A4Z0V5A2"/>
<dbReference type="NCBIfam" id="TIGR03802">
    <property type="entry name" value="Asp_Ala_antiprt"/>
    <property type="match status" value="1"/>
</dbReference>
<evidence type="ECO:0000313" key="11">
    <source>
        <dbReference type="Proteomes" id="UP000297635"/>
    </source>
</evidence>
<dbReference type="PANTHER" id="PTHR30445:SF9">
    <property type="match status" value="1"/>
</dbReference>
<accession>A0A4Z0V5A2</accession>
<feature type="transmembrane region" description="Helical" evidence="8">
    <location>
        <begin position="482"/>
        <end position="504"/>
    </location>
</feature>
<feature type="transmembrane region" description="Helical" evidence="8">
    <location>
        <begin position="15"/>
        <end position="32"/>
    </location>
</feature>
<evidence type="ECO:0000256" key="6">
    <source>
        <dbReference type="ARBA" id="ARBA00022989"/>
    </source>
</evidence>
<sequence length="569" mass="60474">MELFDWFVQTCRDNPSIPIFLTIGVGFWIGSLKYKGFSLGVVTSVLLVGVLVGQMDITIPGPIKNVFFLLFLFAIGYSVGPQFFRALRGDGIKQVLFAVVLCMLCLFVTWGVAKVMGYNVGEAAGLFSGAQTISAVIGVGTDTVGTLGVSAAQKKAWIDIIPVAYAVCYVFGTIGSAYILANLGPLMLGGIKKVKADTAALEKEMNESSLTSDPAYIIANRPVAFRAYSVTADFFDSPQTVARIEEHLKSEGKRLFIERVRSGGNIIDPKPDLLISKGDEIVLSGRREYIVEDESWIGPEVNDAELLDFPAEQIPVMITKKTVAGLTVDQLRAQKYMYGVSIKSIDRGGVGVPVFAKTKLMAGDILTLVGLSSEVNTAAPKLGYVDRPKNSSDLVLVGLGIVIGCLIGVLSIHAGNIPISLSTSGGTLIAGLVFGWLRSKHPTFGRIPKEALWLMNNLGLNMFIAVIGITSGPSFISGIKEVGFDLFLAGIVCTSLPLILGVIIGHKIFKFRPAINLGCCAGGRTTTAALGAVQESLGSTLPAMGYTVTYAVGNTLLILMGVAIVLMTV</sequence>